<proteinExistence type="predicted"/>
<reference evidence="2" key="1">
    <citation type="submission" date="2015-10" db="EMBL/GenBank/DDBJ databases">
        <authorList>
            <person name="Ju K.-S."/>
            <person name="Doroghazi J.R."/>
            <person name="Metcalf W.W."/>
        </authorList>
    </citation>
    <scope>NUCLEOTIDE SEQUENCE [LARGE SCALE GENOMIC DNA]</scope>
    <source>
        <strain evidence="2">NRRL 3151</strain>
    </source>
</reference>
<sequence>MQIWAWGYFGGADLMGDYEQAVADIDRSVNPDGSVEVTAMRRGCTDLLRTIDRAEAYFPIPASAEQSVWSGVLAGSRVSAQDCLGAFPVTDWKELRPVLTALNPPVDPVAALFDNLVELAKPAGMRLRTG</sequence>
<keyword evidence="2" id="KW-1185">Reference proteome</keyword>
<organism evidence="1 2">
    <name type="scientific">Streptomyces regalis</name>
    <dbReference type="NCBI Taxonomy" id="68262"/>
    <lineage>
        <taxon>Bacteria</taxon>
        <taxon>Bacillati</taxon>
        <taxon>Actinomycetota</taxon>
        <taxon>Actinomycetes</taxon>
        <taxon>Kitasatosporales</taxon>
        <taxon>Streptomycetaceae</taxon>
        <taxon>Streptomyces</taxon>
    </lineage>
</organism>
<dbReference type="Proteomes" id="UP000053923">
    <property type="component" value="Unassembled WGS sequence"/>
</dbReference>
<evidence type="ECO:0000313" key="2">
    <source>
        <dbReference type="Proteomes" id="UP000053923"/>
    </source>
</evidence>
<dbReference type="RefSeq" id="WP_062709499.1">
    <property type="nucleotide sequence ID" value="NZ_LLZG01000366.1"/>
</dbReference>
<comment type="caution">
    <text evidence="1">The sequence shown here is derived from an EMBL/GenBank/DDBJ whole genome shotgun (WGS) entry which is preliminary data.</text>
</comment>
<gene>
    <name evidence="1" type="ORF">ADL12_34215</name>
</gene>
<evidence type="ECO:0000313" key="1">
    <source>
        <dbReference type="EMBL" id="KUL25764.1"/>
    </source>
</evidence>
<name>A0A117MMN6_9ACTN</name>
<accession>A0A117MMN6</accession>
<protein>
    <submittedName>
        <fullName evidence="1">Uncharacterized protein</fullName>
    </submittedName>
</protein>
<dbReference type="EMBL" id="LLZG01000366">
    <property type="protein sequence ID" value="KUL25764.1"/>
    <property type="molecule type" value="Genomic_DNA"/>
</dbReference>
<dbReference type="AlphaFoldDB" id="A0A117MMN6"/>
<dbReference type="OrthoDB" id="4889053at2"/>